<reference evidence="1" key="2">
    <citation type="submission" date="2021-01" db="EMBL/GenBank/DDBJ databases">
        <authorList>
            <person name="Schikora-Tamarit M.A."/>
        </authorList>
    </citation>
    <scope>NUCLEOTIDE SEQUENCE</scope>
    <source>
        <strain evidence="1">CBS6075</strain>
    </source>
</reference>
<protein>
    <submittedName>
        <fullName evidence="1">Uncharacterized protein</fullName>
    </submittedName>
</protein>
<dbReference type="RefSeq" id="XP_046065104.1">
    <property type="nucleotide sequence ID" value="XM_046208336.1"/>
</dbReference>
<dbReference type="Proteomes" id="UP000769157">
    <property type="component" value="Unassembled WGS sequence"/>
</dbReference>
<dbReference type="AlphaFoldDB" id="A0A9P8TAV6"/>
<feature type="non-terminal residue" evidence="1">
    <location>
        <position position="1"/>
    </location>
</feature>
<accession>A0A9P8TAV6</accession>
<organism evidence="1 2">
    <name type="scientific">Ogataea philodendri</name>
    <dbReference type="NCBI Taxonomy" id="1378263"/>
    <lineage>
        <taxon>Eukaryota</taxon>
        <taxon>Fungi</taxon>
        <taxon>Dikarya</taxon>
        <taxon>Ascomycota</taxon>
        <taxon>Saccharomycotina</taxon>
        <taxon>Pichiomycetes</taxon>
        <taxon>Pichiales</taxon>
        <taxon>Pichiaceae</taxon>
        <taxon>Ogataea</taxon>
    </lineage>
</organism>
<sequence>ALFNMRLYLISGRYISPSGLISMSVGSKGNASAFCTVASNGLLPRPCHEVYQSIEPIEVVPFSLPFVDSRNFPLSAKAASVGLTDLSGLAVV</sequence>
<name>A0A9P8TAV6_9ASCO</name>
<evidence type="ECO:0000313" key="1">
    <source>
        <dbReference type="EMBL" id="KAH3672019.1"/>
    </source>
</evidence>
<comment type="caution">
    <text evidence="1">The sequence shown here is derived from an EMBL/GenBank/DDBJ whole genome shotgun (WGS) entry which is preliminary data.</text>
</comment>
<gene>
    <name evidence="1" type="ORF">OGAPHI_000005</name>
</gene>
<dbReference type="GeneID" id="70231973"/>
<proteinExistence type="predicted"/>
<reference evidence="1" key="1">
    <citation type="journal article" date="2021" name="Open Biol.">
        <title>Shared evolutionary footprints suggest mitochondrial oxidative damage underlies multiple complex I losses in fungi.</title>
        <authorList>
            <person name="Schikora-Tamarit M.A."/>
            <person name="Marcet-Houben M."/>
            <person name="Nosek J."/>
            <person name="Gabaldon T."/>
        </authorList>
    </citation>
    <scope>NUCLEOTIDE SEQUENCE</scope>
    <source>
        <strain evidence="1">CBS6075</strain>
    </source>
</reference>
<evidence type="ECO:0000313" key="2">
    <source>
        <dbReference type="Proteomes" id="UP000769157"/>
    </source>
</evidence>
<dbReference type="EMBL" id="JAEUBE010000036">
    <property type="protein sequence ID" value="KAH3672019.1"/>
    <property type="molecule type" value="Genomic_DNA"/>
</dbReference>
<keyword evidence="2" id="KW-1185">Reference proteome</keyword>